<feature type="compositionally biased region" description="Low complexity" evidence="1">
    <location>
        <begin position="226"/>
        <end position="235"/>
    </location>
</feature>
<accession>D8M3P8</accession>
<dbReference type="GeneID" id="24919789"/>
<dbReference type="Proteomes" id="UP000008312">
    <property type="component" value="Unassembled WGS sequence"/>
</dbReference>
<feature type="region of interest" description="Disordered" evidence="1">
    <location>
        <begin position="282"/>
        <end position="356"/>
    </location>
</feature>
<dbReference type="AlphaFoldDB" id="D8M3P8"/>
<feature type="compositionally biased region" description="Low complexity" evidence="1">
    <location>
        <begin position="147"/>
        <end position="164"/>
    </location>
</feature>
<feature type="region of interest" description="Disordered" evidence="1">
    <location>
        <begin position="1"/>
        <end position="23"/>
    </location>
</feature>
<gene>
    <name evidence="2" type="ORF">GSBLH_T00002636001</name>
</gene>
<feature type="region of interest" description="Disordered" evidence="1">
    <location>
        <begin position="215"/>
        <end position="262"/>
    </location>
</feature>
<feature type="compositionally biased region" description="Acidic residues" evidence="1">
    <location>
        <begin position="10"/>
        <end position="23"/>
    </location>
</feature>
<feature type="compositionally biased region" description="Low complexity" evidence="1">
    <location>
        <begin position="182"/>
        <end position="191"/>
    </location>
</feature>
<protein>
    <submittedName>
        <fullName evidence="2">Uncharacterized protein</fullName>
    </submittedName>
</protein>
<dbReference type="InParanoid" id="D8M3P8"/>
<dbReference type="RefSeq" id="XP_012896569.1">
    <property type="nucleotide sequence ID" value="XM_013041115.1"/>
</dbReference>
<feature type="region of interest" description="Disordered" evidence="1">
    <location>
        <begin position="132"/>
        <end position="199"/>
    </location>
</feature>
<evidence type="ECO:0000256" key="1">
    <source>
        <dbReference type="SAM" id="MobiDB-lite"/>
    </source>
</evidence>
<organism evidence="2">
    <name type="scientific">Blastocystis hominis</name>
    <dbReference type="NCBI Taxonomy" id="12968"/>
    <lineage>
        <taxon>Eukaryota</taxon>
        <taxon>Sar</taxon>
        <taxon>Stramenopiles</taxon>
        <taxon>Bigyra</taxon>
        <taxon>Opalozoa</taxon>
        <taxon>Opalinata</taxon>
        <taxon>Blastocystidae</taxon>
        <taxon>Blastocystis</taxon>
    </lineage>
</organism>
<evidence type="ECO:0000313" key="2">
    <source>
        <dbReference type="EMBL" id="CBK22521.2"/>
    </source>
</evidence>
<name>D8M3P8_BLAHO</name>
<keyword evidence="3" id="KW-1185">Reference proteome</keyword>
<dbReference type="EMBL" id="FN668650">
    <property type="protein sequence ID" value="CBK22521.2"/>
    <property type="molecule type" value="Genomic_DNA"/>
</dbReference>
<proteinExistence type="predicted"/>
<reference evidence="2" key="1">
    <citation type="submission" date="2010-02" db="EMBL/GenBank/DDBJ databases">
        <title>Sequencing and annotation of the Blastocystis hominis genome.</title>
        <authorList>
            <person name="Wincker P."/>
        </authorList>
    </citation>
    <scope>NUCLEOTIDE SEQUENCE</scope>
    <source>
        <strain evidence="2">Singapore isolate B</strain>
    </source>
</reference>
<sequence length="392" mass="43146">MSGSANSDRETEDYSATEEEEDDFLAYIPEDQRDKIKQSLANIQSQFRTFNVNQKHQKVADVLSHVPDISEDAAQLAIDSCRNNELLAIKRLLEDADFKTTVVAMSSGEMPIDLPSIMYKDKRHELLEALEWDPEEREDKDDKENWELSSSSQLLYDLDLPSPSSRRRSPTANGGNGGNSGNSGNSSSAGSEGKDRKVPRLSLDDALIMLANLRTRSPVETPPSPDSSSSPVSPVRPKRRRAEAASEDDEYSDSEPRKKRSSIQSRGFFLFLTARRSFVFPRSLGSRGENDPSGGVTSLGVERGADQGVSEPRNESKSVLLSLQRPGRTASDGEVEPEGQGAVSAADQREGRGLPSRGYFWNSRKVGYFFETDPRTRGVPVQQLLSAVDQGG</sequence>
<evidence type="ECO:0000313" key="3">
    <source>
        <dbReference type="Proteomes" id="UP000008312"/>
    </source>
</evidence>